<dbReference type="EMBL" id="JAGSND010000009">
    <property type="protein sequence ID" value="MBR0598873.1"/>
    <property type="molecule type" value="Genomic_DNA"/>
</dbReference>
<reference evidence="1" key="1">
    <citation type="submission" date="2021-04" db="EMBL/GenBank/DDBJ databases">
        <title>Sinoanaerobacter chloroacetimidivorans sp. nov., an obligate anaerobic bacterium isolated from anaerobic sludge.</title>
        <authorList>
            <person name="Bao Y."/>
        </authorList>
    </citation>
    <scope>NUCLEOTIDE SEQUENCE</scope>
    <source>
        <strain evidence="1">BAD-6</strain>
    </source>
</reference>
<dbReference type="RefSeq" id="WP_227019001.1">
    <property type="nucleotide sequence ID" value="NZ_JAGSND010000009.1"/>
</dbReference>
<keyword evidence="2" id="KW-1185">Reference proteome</keyword>
<dbReference type="Proteomes" id="UP000675664">
    <property type="component" value="Unassembled WGS sequence"/>
</dbReference>
<dbReference type="AlphaFoldDB" id="A0A8J7W3V1"/>
<protein>
    <submittedName>
        <fullName evidence="1">DUF3892 domain-containing protein</fullName>
    </submittedName>
</protein>
<proteinExistence type="predicted"/>
<dbReference type="InterPro" id="IPR024997">
    <property type="entry name" value="DUF3892"/>
</dbReference>
<sequence length="76" mass="8532">MNDHKIIKIKKNEDGEITDVMLDNGSVMPVNQAILLAKRGELDDTIVVRGKDGGEFLRIDPNQSDFDNLAEFPTFK</sequence>
<evidence type="ECO:0000313" key="1">
    <source>
        <dbReference type="EMBL" id="MBR0598873.1"/>
    </source>
</evidence>
<dbReference type="Pfam" id="PF13031">
    <property type="entry name" value="DUF3892"/>
    <property type="match status" value="1"/>
</dbReference>
<evidence type="ECO:0000313" key="2">
    <source>
        <dbReference type="Proteomes" id="UP000675664"/>
    </source>
</evidence>
<organism evidence="1 2">
    <name type="scientific">Sinanaerobacter chloroacetimidivorans</name>
    <dbReference type="NCBI Taxonomy" id="2818044"/>
    <lineage>
        <taxon>Bacteria</taxon>
        <taxon>Bacillati</taxon>
        <taxon>Bacillota</taxon>
        <taxon>Clostridia</taxon>
        <taxon>Peptostreptococcales</taxon>
        <taxon>Anaerovoracaceae</taxon>
        <taxon>Sinanaerobacter</taxon>
    </lineage>
</organism>
<gene>
    <name evidence="1" type="ORF">KCX82_13360</name>
</gene>
<reference evidence="1" key="2">
    <citation type="submission" date="2021-04" db="EMBL/GenBank/DDBJ databases">
        <authorList>
            <person name="Liu J."/>
        </authorList>
    </citation>
    <scope>NUCLEOTIDE SEQUENCE</scope>
    <source>
        <strain evidence="1">BAD-6</strain>
    </source>
</reference>
<name>A0A8J7W3V1_9FIRM</name>
<accession>A0A8J7W3V1</accession>
<comment type="caution">
    <text evidence="1">The sequence shown here is derived from an EMBL/GenBank/DDBJ whole genome shotgun (WGS) entry which is preliminary data.</text>
</comment>